<dbReference type="Gene3D" id="2.60.120.380">
    <property type="match status" value="1"/>
</dbReference>
<comment type="caution">
    <text evidence="4">The sequence shown here is derived from an EMBL/GenBank/DDBJ whole genome shotgun (WGS) entry which is preliminary data.</text>
</comment>
<dbReference type="SUPFAM" id="SSF55486">
    <property type="entry name" value="Metalloproteases ('zincins'), catalytic domain"/>
    <property type="match status" value="1"/>
</dbReference>
<feature type="domain" description="Secretion system C-terminal sorting" evidence="2">
    <location>
        <begin position="1100"/>
        <end position="1176"/>
    </location>
</feature>
<feature type="chain" id="PRO_5015709844" evidence="1">
    <location>
        <begin position="24"/>
        <end position="1180"/>
    </location>
</feature>
<evidence type="ECO:0000259" key="2">
    <source>
        <dbReference type="Pfam" id="PF18962"/>
    </source>
</evidence>
<dbReference type="PANTHER" id="PTHR42754">
    <property type="entry name" value="ENDOGLUCANASE"/>
    <property type="match status" value="1"/>
</dbReference>
<proteinExistence type="predicted"/>
<sequence>MTTFYKSLLLLVFCLGSTFCLRAQNNKSLYLGKVSNVMAAYKANLNKTNAAGSTGSTGKISYAIPGQAPLVLTVKNNRKEGAREIFLGQANNGKNNYFFLKAEGAALSGYVILKDQKKAYQYSSVSGEVYLQEVNIDKVLCLDYVPAKGKAAPAPSPTINAALAVPNMQSLPGAKAVIYLDFDGEKVNSIYWNAGNEINAKPADLSEAEIVEVYKLISEDFRPFAVNVTTSLTVYKNAPANRRMRVIFTPTDDAGPGYGGVAYVGSYTWGDDTPCWVFNSGIKGAGEAGSHEAGHTLGLSHDGRTLENSQHEEYFAGQESWAPIMGVGYYVEQVQWSKGEYPQANNQENDLKIITTQNGFGYRSDDYSNTSANARPLVVNSSGVVLATNNKGLITTQADVDVFSFTAGSGAITLNVNPSPDYPNLDILLTLKNSAGITVATAESDDMSASLTPTLSPGTYYLYVTGVRGKLGANSDYSSLGEYSISGSLQSNYCTPVVTKGCRDGDYIDNIKFNTLVNNSSGCNGQVNGYITYPATGTFTTTVSAGQTYNLSLKSGADYPEGFGVWIDYNNNNDFSDAGEFIYQSPTAIVGVTYTGKITIPAKVTPGARRMRVRAQYNTVIKSDQFCEAFEYGETEDYTITIGKPVANTEWDVAYGGSDTEAFSEVIKTTDGGYLIAGYSISGQTGDKTQDSRGGNDFWIIKTDANGKKVWDQRYGGTGHDYLNRLIQTHDGGYLLAGSSLSGADGDKSQSSRGDRDYWIVKISSAGVKQWDKRFGGSGYDELRKVTQLPSGEYILAGSSNSPAGGDKSQASQGGTDYWLIKLNNAGNKMWDKRYGGNLADNLENFLITNDGGFLLGGASASGQSGDKSQLSRGGEDFWLVRTDADGNQLWDQRFGGSNDDHLFSIGRYSTGEFFVAGYSTSGNEGDKSQESQGGKDFWMLKLSSSGAKLWDKRFGGSNDEELRSIVRTADGGFLLAGKSASGVSGDKSQESQGGTDYWIVKVTSGGGKQWDRRVGGRGAEELRNVLITADGDYLLAGRSDSGLSGDRTQNNQGGSDYWMIKIKDTSIAGSPTLDSDQVIAARMASPTEVSNLPIGLTAYPNPFADKITISFTLEKTQAVQVQIYNGQGQVVKTLYQGEIQAAEQQNFTWQPSQPLVAGIYFVRVVTPTKNFQQKVLLHR</sequence>
<dbReference type="EMBL" id="PYFT01000001">
    <property type="protein sequence ID" value="PSR54714.1"/>
    <property type="molecule type" value="Genomic_DNA"/>
</dbReference>
<keyword evidence="5" id="KW-1185">Reference proteome</keyword>
<dbReference type="SUPFAM" id="SSF89260">
    <property type="entry name" value="Collagen-binding domain"/>
    <property type="match status" value="1"/>
</dbReference>
<protein>
    <submittedName>
        <fullName evidence="4">Uncharacterized protein</fullName>
    </submittedName>
</protein>
<dbReference type="NCBIfam" id="TIGR04183">
    <property type="entry name" value="Por_Secre_tail"/>
    <property type="match status" value="1"/>
</dbReference>
<reference evidence="4 5" key="1">
    <citation type="submission" date="2018-03" db="EMBL/GenBank/DDBJ databases">
        <title>Adhaeribacter sp. HMF7605 Genome sequencing and assembly.</title>
        <authorList>
            <person name="Kang H."/>
            <person name="Kang J."/>
            <person name="Cha I."/>
            <person name="Kim H."/>
            <person name="Joh K."/>
        </authorList>
    </citation>
    <scope>NUCLEOTIDE SEQUENCE [LARGE SCALE GENOMIC DNA]</scope>
    <source>
        <strain evidence="4 5">HMF7605</strain>
    </source>
</reference>
<dbReference type="RefSeq" id="WP_106930641.1">
    <property type="nucleotide sequence ID" value="NZ_PYFT01000001.1"/>
</dbReference>
<keyword evidence="1" id="KW-0732">Signal</keyword>
<dbReference type="Pfam" id="PF18962">
    <property type="entry name" value="Por_Secre_tail"/>
    <property type="match status" value="1"/>
</dbReference>
<dbReference type="AlphaFoldDB" id="A0A2T2YGT3"/>
<accession>A0A2T2YGT3</accession>
<organism evidence="4 5">
    <name type="scientific">Adhaeribacter arboris</name>
    <dbReference type="NCBI Taxonomy" id="2072846"/>
    <lineage>
        <taxon>Bacteria</taxon>
        <taxon>Pseudomonadati</taxon>
        <taxon>Bacteroidota</taxon>
        <taxon>Cytophagia</taxon>
        <taxon>Cytophagales</taxon>
        <taxon>Hymenobacteraceae</taxon>
        <taxon>Adhaeribacter</taxon>
    </lineage>
</organism>
<dbReference type="InterPro" id="IPR026444">
    <property type="entry name" value="Secre_tail"/>
</dbReference>
<feature type="domain" description="GEVED" evidence="3">
    <location>
        <begin position="563"/>
        <end position="641"/>
    </location>
</feature>
<evidence type="ECO:0000256" key="1">
    <source>
        <dbReference type="SAM" id="SignalP"/>
    </source>
</evidence>
<dbReference type="Proteomes" id="UP000240357">
    <property type="component" value="Unassembled WGS sequence"/>
</dbReference>
<evidence type="ECO:0000259" key="3">
    <source>
        <dbReference type="Pfam" id="PF20009"/>
    </source>
</evidence>
<gene>
    <name evidence="4" type="ORF">AHMF7605_14955</name>
</gene>
<feature type="signal peptide" evidence="1">
    <location>
        <begin position="1"/>
        <end position="23"/>
    </location>
</feature>
<evidence type="ECO:0000313" key="4">
    <source>
        <dbReference type="EMBL" id="PSR54714.1"/>
    </source>
</evidence>
<dbReference type="InterPro" id="IPR045474">
    <property type="entry name" value="GEVED"/>
</dbReference>
<dbReference type="PANTHER" id="PTHR42754:SF1">
    <property type="entry name" value="LIPOPROTEIN"/>
    <property type="match status" value="1"/>
</dbReference>
<dbReference type="Pfam" id="PF20009">
    <property type="entry name" value="GEVED"/>
    <property type="match status" value="1"/>
</dbReference>
<name>A0A2T2YGT3_9BACT</name>
<evidence type="ECO:0000313" key="5">
    <source>
        <dbReference type="Proteomes" id="UP000240357"/>
    </source>
</evidence>
<dbReference type="Gene3D" id="2.60.40.4070">
    <property type="match status" value="1"/>
</dbReference>
<dbReference type="OrthoDB" id="954626at2"/>